<reference evidence="1 2" key="1">
    <citation type="submission" date="2021-06" db="EMBL/GenBank/DDBJ databases">
        <title>Caerostris darwini draft genome.</title>
        <authorList>
            <person name="Kono N."/>
            <person name="Arakawa K."/>
        </authorList>
    </citation>
    <scope>NUCLEOTIDE SEQUENCE [LARGE SCALE GENOMIC DNA]</scope>
</reference>
<dbReference type="Proteomes" id="UP001054837">
    <property type="component" value="Unassembled WGS sequence"/>
</dbReference>
<evidence type="ECO:0000313" key="2">
    <source>
        <dbReference type="Proteomes" id="UP001054837"/>
    </source>
</evidence>
<evidence type="ECO:0000313" key="1">
    <source>
        <dbReference type="EMBL" id="GIY71564.1"/>
    </source>
</evidence>
<keyword evidence="2" id="KW-1185">Reference proteome</keyword>
<dbReference type="EMBL" id="BPLQ01013365">
    <property type="protein sequence ID" value="GIY71564.1"/>
    <property type="molecule type" value="Genomic_DNA"/>
</dbReference>
<proteinExistence type="predicted"/>
<gene>
    <name evidence="1" type="ORF">CDAR_442771</name>
</gene>
<comment type="caution">
    <text evidence="1">The sequence shown here is derived from an EMBL/GenBank/DDBJ whole genome shotgun (WGS) entry which is preliminary data.</text>
</comment>
<dbReference type="AlphaFoldDB" id="A0AAV4VP38"/>
<organism evidence="1 2">
    <name type="scientific">Caerostris darwini</name>
    <dbReference type="NCBI Taxonomy" id="1538125"/>
    <lineage>
        <taxon>Eukaryota</taxon>
        <taxon>Metazoa</taxon>
        <taxon>Ecdysozoa</taxon>
        <taxon>Arthropoda</taxon>
        <taxon>Chelicerata</taxon>
        <taxon>Arachnida</taxon>
        <taxon>Araneae</taxon>
        <taxon>Araneomorphae</taxon>
        <taxon>Entelegynae</taxon>
        <taxon>Araneoidea</taxon>
        <taxon>Araneidae</taxon>
        <taxon>Caerostris</taxon>
    </lineage>
</organism>
<sequence length="128" mass="15052">MTVERQTKPNLISPKAWLVFHDVRGRFLPHEGHLHKYFCKHCLSIVAVQTEPIPFRQFTPSTNRLPETISHLIRNIFFRRLHLGIRKDTSSKIKRRRTVYTLVLVTALRPSVITVDSREMPFFAFTIV</sequence>
<protein>
    <submittedName>
        <fullName evidence="1">Uncharacterized protein</fullName>
    </submittedName>
</protein>
<name>A0AAV4VP38_9ARAC</name>
<accession>A0AAV4VP38</accession>